<dbReference type="Proteomes" id="UP001430306">
    <property type="component" value="Unassembled WGS sequence"/>
</dbReference>
<sequence>MANNCHNSTRVFWLGAILNDGGLKKFRGETPAATQWSRGLLKGLAENGCDVKVFAPIWDALFPKGALFPGNGEFLDQGFDQQLVRYLNFPGVRTRSVADSLKRVLRNEVAKNEPAIVLNYNPYPHYCQAMKSVLKDRPQVKWFNVVLDLDDPTLDKWSSFAKATNGASGAVFLSWWGYENAPVEKKLHLDAGVFSPKVISQPSKLVSKKIYVYAGKLADYGGLPQVISAIKRYDDPLASFKFFGKGTSKALADLASHDSRVEVFGFVSDDELKDACGDADAFLSPRDVDFQGTRMIFPSKILYYLQFGKPVLGPMLPGLAPEYKDVLLDVGDGTPDLWGDAFNSVKCMTSHQLNELECKIERILDKRTWCSQGRRLLDFVCSE</sequence>
<protein>
    <recommendedName>
        <fullName evidence="3">Glycosyl transferase family 1 domain-containing protein</fullName>
    </recommendedName>
</protein>
<keyword evidence="2" id="KW-1185">Reference proteome</keyword>
<name>A0ABS8NIU1_9BACT</name>
<proteinExistence type="predicted"/>
<comment type="caution">
    <text evidence="1">The sequence shown here is derived from an EMBL/GenBank/DDBJ whole genome shotgun (WGS) entry which is preliminary data.</text>
</comment>
<evidence type="ECO:0000313" key="1">
    <source>
        <dbReference type="EMBL" id="MCC9642718.1"/>
    </source>
</evidence>
<gene>
    <name evidence="1" type="ORF">LOC71_10555</name>
</gene>
<organism evidence="1 2">
    <name type="scientific">Rhodopirellula halodulae</name>
    <dbReference type="NCBI Taxonomy" id="2894198"/>
    <lineage>
        <taxon>Bacteria</taxon>
        <taxon>Pseudomonadati</taxon>
        <taxon>Planctomycetota</taxon>
        <taxon>Planctomycetia</taxon>
        <taxon>Pirellulales</taxon>
        <taxon>Pirellulaceae</taxon>
        <taxon>Rhodopirellula</taxon>
    </lineage>
</organism>
<accession>A0ABS8NIU1</accession>
<reference evidence="1" key="1">
    <citation type="submission" date="2021-11" db="EMBL/GenBank/DDBJ databases">
        <title>Genome sequence.</title>
        <authorList>
            <person name="Sun Q."/>
        </authorList>
    </citation>
    <scope>NUCLEOTIDE SEQUENCE</scope>
    <source>
        <strain evidence="1">JC740</strain>
    </source>
</reference>
<evidence type="ECO:0008006" key="3">
    <source>
        <dbReference type="Google" id="ProtNLM"/>
    </source>
</evidence>
<dbReference type="EMBL" id="JAJKFW010000022">
    <property type="protein sequence ID" value="MCC9642718.1"/>
    <property type="molecule type" value="Genomic_DNA"/>
</dbReference>
<evidence type="ECO:0000313" key="2">
    <source>
        <dbReference type="Proteomes" id="UP001430306"/>
    </source>
</evidence>
<dbReference type="Gene3D" id="3.40.50.2000">
    <property type="entry name" value="Glycogen Phosphorylase B"/>
    <property type="match status" value="1"/>
</dbReference>
<dbReference type="SUPFAM" id="SSF53756">
    <property type="entry name" value="UDP-Glycosyltransferase/glycogen phosphorylase"/>
    <property type="match status" value="1"/>
</dbReference>